<evidence type="ECO:0000313" key="2">
    <source>
        <dbReference type="EMBL" id="REI22989.1"/>
    </source>
</evidence>
<accession>A0A3E0IKQ9</accession>
<sequence>MPKRRHIDVDNSQVKRLADKVSETNSKFVENLIKNVDLFGMQMEDDSKALAPVDSRDLEQSINSKTSYSKGIVSSVTGSNLEYALRRHEEQPRIGKYNKYHKGVKYKDFYYNGRGELTRAKENVNDFQPGRKYLTNASLINRKNWNTTLIDSFKESWR</sequence>
<reference evidence="3 4" key="1">
    <citation type="journal article" date="2018" name="Vet. Microbiol.">
        <title>Characterisation of Staphylococcus felis isolated from cats using whole genome sequencing.</title>
        <authorList>
            <person name="Worthing K."/>
            <person name="Pang S."/>
            <person name="Trott D.J."/>
            <person name="Abraham S."/>
            <person name="Coombs G.W."/>
            <person name="Jordan D."/>
            <person name="McIntyre L."/>
            <person name="Davies M.R."/>
            <person name="Norris J."/>
        </authorList>
    </citation>
    <scope>NUCLEOTIDE SEQUENCE [LARGE SCALE GENOMIC DNA]</scope>
    <source>
        <strain evidence="2 3">F25</strain>
        <strain evidence="1 4">F9</strain>
    </source>
</reference>
<dbReference type="AlphaFoldDB" id="A0A3E0IKQ9"/>
<dbReference type="Proteomes" id="UP000256562">
    <property type="component" value="Unassembled WGS sequence"/>
</dbReference>
<dbReference type="OrthoDB" id="2398275at2"/>
<protein>
    <submittedName>
        <fullName evidence="1">HK97 gp10 family phage protein</fullName>
    </submittedName>
</protein>
<gene>
    <name evidence="2" type="ORF">DOS76_04530</name>
    <name evidence="1" type="ORF">DOS83_13735</name>
</gene>
<dbReference type="RefSeq" id="WP_115871736.1">
    <property type="nucleotide sequence ID" value="NZ_JBBEFH010000002.1"/>
</dbReference>
<evidence type="ECO:0000313" key="4">
    <source>
        <dbReference type="Proteomes" id="UP000256562"/>
    </source>
</evidence>
<proteinExistence type="predicted"/>
<evidence type="ECO:0000313" key="1">
    <source>
        <dbReference type="EMBL" id="REH89000.1"/>
    </source>
</evidence>
<comment type="caution">
    <text evidence="1">The sequence shown here is derived from an EMBL/GenBank/DDBJ whole genome shotgun (WGS) entry which is preliminary data.</text>
</comment>
<name>A0A3E0IKQ9_9STAP</name>
<organism evidence="1 4">
    <name type="scientific">Staphylococcus felis</name>
    <dbReference type="NCBI Taxonomy" id="46127"/>
    <lineage>
        <taxon>Bacteria</taxon>
        <taxon>Bacillati</taxon>
        <taxon>Bacillota</taxon>
        <taxon>Bacilli</taxon>
        <taxon>Bacillales</taxon>
        <taxon>Staphylococcaceae</taxon>
        <taxon>Staphylococcus</taxon>
    </lineage>
</organism>
<evidence type="ECO:0000313" key="3">
    <source>
        <dbReference type="Proteomes" id="UP000256337"/>
    </source>
</evidence>
<dbReference type="EMBL" id="QKYD01000075">
    <property type="protein sequence ID" value="REI22989.1"/>
    <property type="molecule type" value="Genomic_DNA"/>
</dbReference>
<dbReference type="Proteomes" id="UP000256337">
    <property type="component" value="Unassembled WGS sequence"/>
</dbReference>
<dbReference type="EMBL" id="QKXQ01000712">
    <property type="protein sequence ID" value="REH89000.1"/>
    <property type="molecule type" value="Genomic_DNA"/>
</dbReference>